<evidence type="ECO:0000256" key="1">
    <source>
        <dbReference type="SAM" id="Phobius"/>
    </source>
</evidence>
<dbReference type="AlphaFoldDB" id="A0AAP6MLS9"/>
<organism evidence="2 3">
    <name type="scientific">Natronospira elongata</name>
    <dbReference type="NCBI Taxonomy" id="3110268"/>
    <lineage>
        <taxon>Bacteria</taxon>
        <taxon>Pseudomonadati</taxon>
        <taxon>Pseudomonadota</taxon>
        <taxon>Gammaproteobacteria</taxon>
        <taxon>Natronospirales</taxon>
        <taxon>Natronospiraceae</taxon>
        <taxon>Natronospira</taxon>
    </lineage>
</organism>
<dbReference type="EMBL" id="JAYGII010000027">
    <property type="protein sequence ID" value="MEA5446310.1"/>
    <property type="molecule type" value="Genomic_DNA"/>
</dbReference>
<name>A0AAP6MLS9_9GAMM</name>
<keyword evidence="1" id="KW-1133">Transmembrane helix</keyword>
<feature type="transmembrane region" description="Helical" evidence="1">
    <location>
        <begin position="78"/>
        <end position="96"/>
    </location>
</feature>
<keyword evidence="3" id="KW-1185">Reference proteome</keyword>
<feature type="transmembrane region" description="Helical" evidence="1">
    <location>
        <begin position="158"/>
        <end position="178"/>
    </location>
</feature>
<gene>
    <name evidence="2" type="ORF">VCB98_10810</name>
</gene>
<keyword evidence="1" id="KW-0812">Transmembrane</keyword>
<accession>A0AAP6MLS9</accession>
<feature type="transmembrane region" description="Helical" evidence="1">
    <location>
        <begin position="12"/>
        <end position="38"/>
    </location>
</feature>
<evidence type="ECO:0000313" key="2">
    <source>
        <dbReference type="EMBL" id="MEA5446310.1"/>
    </source>
</evidence>
<keyword evidence="1" id="KW-0472">Membrane</keyword>
<feature type="transmembrane region" description="Helical" evidence="1">
    <location>
        <begin position="45"/>
        <end position="66"/>
    </location>
</feature>
<proteinExistence type="predicted"/>
<dbReference type="Proteomes" id="UP001302316">
    <property type="component" value="Unassembled WGS sequence"/>
</dbReference>
<protein>
    <submittedName>
        <fullName evidence="2">Uncharacterized protein</fullName>
    </submittedName>
</protein>
<feature type="transmembrane region" description="Helical" evidence="1">
    <location>
        <begin position="131"/>
        <end position="152"/>
    </location>
</feature>
<evidence type="ECO:0000313" key="3">
    <source>
        <dbReference type="Proteomes" id="UP001302316"/>
    </source>
</evidence>
<reference evidence="2 3" key="1">
    <citation type="submission" date="2023-12" db="EMBL/GenBank/DDBJ databases">
        <title>Whole-genome sequencing of halo(alkali)philic microorganisms from hypersaline lakes.</title>
        <authorList>
            <person name="Sorokin D.Y."/>
            <person name="Merkel A.Y."/>
            <person name="Messina E."/>
            <person name="Yakimov M."/>
        </authorList>
    </citation>
    <scope>NUCLEOTIDE SEQUENCE [LARGE SCALE GENOMIC DNA]</scope>
    <source>
        <strain evidence="2 3">AB-CW1</strain>
    </source>
</reference>
<dbReference type="RefSeq" id="WP_346052454.1">
    <property type="nucleotide sequence ID" value="NZ_JAYGII010000027.1"/>
</dbReference>
<feature type="transmembrane region" description="Helical" evidence="1">
    <location>
        <begin position="199"/>
        <end position="222"/>
    </location>
</feature>
<sequence>MRLFSKIFEYFSWLFAVMGVFSANRPVLTPVLVVAMAVANITRILAFFIPLKVLLLIATPGVPRYFRFFVDPELRNEWAIGLSIAAVVCYLLTLLLDRLSERWSELGSRDLLSKVNQLSVIADQKARARQYYSSFCSSQASLLLVLLLFAVGVLIHPWLFAFLSGFLALQLLISWAALRRVEPRDPKGFGGYILRNLSSYLGYLFAINFLAVFVFLVLDFLLFDGINVLIAILSFLISRQILGALSSMATTGYSLSCQRKSIDPLVFREEKHVKQEKSEIQSLRHHFAVEARRERIQELLAAGGIKAAVEVEDLWQDPAKGSYLFQIVARDAEGDVAFRGQERVLPSKAQQALENEDLIIEHMGAGPLLIAPVHAEYEVGDFHCRLYELGECEPVSKNAWKKGLQQSVVASLWRLSPPQSLREVFELSRPYLWERFDADLLRRFELALDEEWKSELYERLSSALPALQARLKALPLFPHNAVMGDNSAFVSESGEIRLTDWGKWSLEPVGVGIETRFMKDKRLAPEVEALRARKDAPDDLSSADLRLAALAFKIEELVTRKAAFNEAFGFAEELLGALAAAEAGGRSDEASGKQATGSD</sequence>
<comment type="caution">
    <text evidence="2">The sequence shown here is derived from an EMBL/GenBank/DDBJ whole genome shotgun (WGS) entry which is preliminary data.</text>
</comment>